<gene>
    <name evidence="1" type="ORF">HMPREF0620_1163</name>
</gene>
<dbReference type="PATRIC" id="fig|864564.6.peg.548"/>
<dbReference type="InterPro" id="IPR009078">
    <property type="entry name" value="Ferritin-like_SF"/>
</dbReference>
<evidence type="ECO:0008006" key="3">
    <source>
        <dbReference type="Google" id="ProtNLM"/>
    </source>
</evidence>
<dbReference type="AlphaFoldDB" id="E6K046"/>
<sequence>MAKAQKAPQTIEAAYEEERARSEKEHHLPSAGAMIGHVNSNLVIHLLKIEQARLFAGGPTSFFLEEVASQWQKAEAAFLIKINDSLFSEGDLIPTTTDEFLQFSMVEQSAAGKYAQGQDQLFGLIKDFDTQLLFVERAEKLARKEGHFGQVRLMEELDSWLKEQIARGQKFLGHEVREGLYQEEDDEEDDED</sequence>
<dbReference type="Gene3D" id="1.20.1260.10">
    <property type="match status" value="1"/>
</dbReference>
<keyword evidence="2" id="KW-1185">Reference proteome</keyword>
<dbReference type="Proteomes" id="UP000004946">
    <property type="component" value="Chromosome"/>
</dbReference>
<dbReference type="SUPFAM" id="SSF47240">
    <property type="entry name" value="Ferritin-like"/>
    <property type="match status" value="1"/>
</dbReference>
<dbReference type="HOGENOM" id="CLU_098183_3_0_11"/>
<accession>E6K046</accession>
<dbReference type="EMBL" id="AEON01000001">
    <property type="protein sequence ID" value="EFT84158.1"/>
    <property type="molecule type" value="Genomic_DNA"/>
</dbReference>
<dbReference type="eggNOG" id="COG0783">
    <property type="taxonomic scope" value="Bacteria"/>
</dbReference>
<protein>
    <recommendedName>
        <fullName evidence="3">DNA-binding protein</fullName>
    </recommendedName>
</protein>
<evidence type="ECO:0000313" key="2">
    <source>
        <dbReference type="Proteomes" id="UP000004946"/>
    </source>
</evidence>
<reference evidence="1 2" key="1">
    <citation type="submission" date="2010-12" db="EMBL/GenBank/DDBJ databases">
        <authorList>
            <person name="Muzny D."/>
            <person name="Qin X."/>
            <person name="Buhay C."/>
            <person name="Dugan-Rocha S."/>
            <person name="Ding Y."/>
            <person name="Chen G."/>
            <person name="Hawes A."/>
            <person name="Holder M."/>
            <person name="Jhangiani S."/>
            <person name="Johnson A."/>
            <person name="Khan Z."/>
            <person name="Li Z."/>
            <person name="Liu W."/>
            <person name="Liu X."/>
            <person name="Perez L."/>
            <person name="Shen H."/>
            <person name="Wang Q."/>
            <person name="Watt J."/>
            <person name="Xi L."/>
            <person name="Xin Y."/>
            <person name="Zhou J."/>
            <person name="Deng J."/>
            <person name="Jiang H."/>
            <person name="Liu Y."/>
            <person name="Qu J."/>
            <person name="Song X.-Z."/>
            <person name="Zhang L."/>
            <person name="Villasana D."/>
            <person name="Johnson A."/>
            <person name="Liu J."/>
            <person name="Liyanage D."/>
            <person name="Lorensuhewa L."/>
            <person name="Robinson T."/>
            <person name="Song A."/>
            <person name="Song B.-B."/>
            <person name="Dinh H."/>
            <person name="Thornton R."/>
            <person name="Coyle M."/>
            <person name="Francisco L."/>
            <person name="Jackson L."/>
            <person name="Javaid M."/>
            <person name="Korchina V."/>
            <person name="Kovar C."/>
            <person name="Mata R."/>
            <person name="Mathew T."/>
            <person name="Ngo R."/>
            <person name="Nguyen L."/>
            <person name="Nguyen N."/>
            <person name="Okwuonu G."/>
            <person name="Ongeri F."/>
            <person name="Pham C."/>
            <person name="Simmons D."/>
            <person name="Wilczek-Boney K."/>
            <person name="Hale W."/>
            <person name="Jakkamsetti A."/>
            <person name="Pham P."/>
            <person name="Ruth R."/>
            <person name="San Lucas F."/>
            <person name="Warren J."/>
            <person name="Zhang J."/>
            <person name="Zhao Z."/>
            <person name="Zhou C."/>
            <person name="Zhu D."/>
            <person name="Lee S."/>
            <person name="Bess C."/>
            <person name="Blankenburg K."/>
            <person name="Forbes L."/>
            <person name="Fu Q."/>
            <person name="Gubbala S."/>
            <person name="Hirani K."/>
            <person name="Jayaseelan J.C."/>
            <person name="Lara F."/>
            <person name="Munidasa M."/>
            <person name="Palculict T."/>
            <person name="Patil S."/>
            <person name="Pu L.-L."/>
            <person name="Saada N."/>
            <person name="Tang L."/>
            <person name="Weissenberger G."/>
            <person name="Zhu Y."/>
            <person name="Hemphill L."/>
            <person name="Shang Y."/>
            <person name="Youmans B."/>
            <person name="Ayvaz T."/>
            <person name="Ross M."/>
            <person name="Santibanez J."/>
            <person name="Aqrawi P."/>
            <person name="Gross S."/>
            <person name="Joshi V."/>
            <person name="Fowler G."/>
            <person name="Nazareth L."/>
            <person name="Reid J."/>
            <person name="Worley K."/>
            <person name="Petrosino J."/>
            <person name="Highlander S."/>
            <person name="Gibbs R."/>
        </authorList>
    </citation>
    <scope>NUCLEOTIDE SEQUENCE [LARGE SCALE GENOMIC DNA]</scope>
    <source>
        <strain evidence="1 2">DSM 10105</strain>
    </source>
</reference>
<evidence type="ECO:0000313" key="1">
    <source>
        <dbReference type="EMBL" id="EFT84158.1"/>
    </source>
</evidence>
<comment type="caution">
    <text evidence="1">The sequence shown here is derived from an EMBL/GenBank/DDBJ whole genome shotgun (WGS) entry which is preliminary data.</text>
</comment>
<dbReference type="KEGG" id="pdo:PSDT_0498"/>
<proteinExistence type="predicted"/>
<organism evidence="1 2">
    <name type="scientific">Parascardovia denticolens DSM 10105 = JCM 12538</name>
    <dbReference type="NCBI Taxonomy" id="864564"/>
    <lineage>
        <taxon>Bacteria</taxon>
        <taxon>Bacillati</taxon>
        <taxon>Actinomycetota</taxon>
        <taxon>Actinomycetes</taxon>
        <taxon>Bifidobacteriales</taxon>
        <taxon>Bifidobacteriaceae</taxon>
        <taxon>Parascardovia</taxon>
    </lineage>
</organism>
<dbReference type="RefSeq" id="WP_006289867.1">
    <property type="nucleotide sequence ID" value="NZ_AP012333.1"/>
</dbReference>
<name>E6K046_PARDN</name>
<dbReference type="InterPro" id="IPR012347">
    <property type="entry name" value="Ferritin-like"/>
</dbReference>